<feature type="transmembrane region" description="Helical" evidence="4">
    <location>
        <begin position="322"/>
        <end position="345"/>
    </location>
</feature>
<feature type="transmembrane region" description="Helical" evidence="4">
    <location>
        <begin position="152"/>
        <end position="172"/>
    </location>
</feature>
<feature type="transmembrane region" description="Helical" evidence="4">
    <location>
        <begin position="298"/>
        <end position="316"/>
    </location>
</feature>
<evidence type="ECO:0000313" key="5">
    <source>
        <dbReference type="EMBL" id="AAL65278.2"/>
    </source>
</evidence>
<dbReference type="PANTHER" id="PTHR23523">
    <property type="match status" value="1"/>
</dbReference>
<sequence>MGRAFYCLEVYMSIEQSATSGLRPRAAAGGELWLLLGFIVVTLNLRIAFAGVGPILGELHLSTIQATLVASLPPICLSLFALVGVRLRQRFGEERTLFAALLVLAVGCGVRALGVGGLFAGTLLAGVGIAVMNVVVPALVRKRFQPRQIGHMMGVFSLMLGGGAVLTAGLTVPIYQGLGANVDAAYLTLGAWAIPAVVALVFWIPQLGHGQPLAAAPTALSAARPRVLGNRTAWSITLFFGFQALNLYALLAWLPSIYIERGATVAEAALYLAVSQVGLVLGGYFAPVLAARVKDQRGYIAATVGLCLAGCLGLLYGPLSLAWLAMLVLGIGQGAGPALSALLFVLRSPDQQVTTQLSAMAQGFGFMIAVLGPLGMGLLHQYSGGWDLPLQALIVILLCELCVSLRAGKPGTLAD</sequence>
<feature type="transmembrane region" description="Helical" evidence="4">
    <location>
        <begin position="119"/>
        <end position="140"/>
    </location>
</feature>
<reference evidence="5" key="1">
    <citation type="submission" date="2003-04" db="EMBL/GenBank/DDBJ databases">
        <authorList>
            <person name="Matthijs S.L.C."/>
        </authorList>
    </citation>
    <scope>NUCLEOTIDE SEQUENCE</scope>
    <source>
        <strain evidence="5">ATCC 17400</strain>
    </source>
</reference>
<feature type="transmembrane region" description="Helical" evidence="4">
    <location>
        <begin position="233"/>
        <end position="256"/>
    </location>
</feature>
<proteinExistence type="predicted"/>
<dbReference type="InterPro" id="IPR052524">
    <property type="entry name" value="MFS_Cyanate_Porter"/>
</dbReference>
<feature type="transmembrane region" description="Helical" evidence="4">
    <location>
        <begin position="97"/>
        <end position="113"/>
    </location>
</feature>
<dbReference type="PANTHER" id="PTHR23523:SF2">
    <property type="entry name" value="2-NITROIMIDAZOLE TRANSPORTER"/>
    <property type="match status" value="1"/>
</dbReference>
<organism evidence="5">
    <name type="scientific">Pseudomonas fluorescens</name>
    <dbReference type="NCBI Taxonomy" id="294"/>
    <lineage>
        <taxon>Bacteria</taxon>
        <taxon>Pseudomonadati</taxon>
        <taxon>Pseudomonadota</taxon>
        <taxon>Gammaproteobacteria</taxon>
        <taxon>Pseudomonadales</taxon>
        <taxon>Pseudomonadaceae</taxon>
        <taxon>Pseudomonas</taxon>
    </lineage>
</organism>
<name>Q79RQ1_PSEFL</name>
<reference evidence="5" key="2">
    <citation type="journal article" date="2004" name="Mol. Microbiol.">
        <title>The Pseudomonas siderophore quinolobactin is synthesized from xanthurenic acid, an intermediate of the kynurenine pathway.</title>
        <authorList>
            <person name="Matthijs S."/>
            <person name="Baysse C."/>
            <person name="Koedam N."/>
            <person name="Tehrani K.A."/>
            <person name="Verheyden L."/>
            <person name="Budzikiewicz H."/>
            <person name="Schaefer M."/>
            <person name="Hoorelbeke B."/>
            <person name="Meyer J.-M."/>
            <person name="De Greve H."/>
            <person name="Cornelis P."/>
        </authorList>
    </citation>
    <scope>NUCLEOTIDE SEQUENCE</scope>
    <source>
        <strain evidence="5">ATCC 17400</strain>
    </source>
</reference>
<dbReference type="AlphaFoldDB" id="Q79RQ1"/>
<dbReference type="Gene3D" id="1.20.1250.20">
    <property type="entry name" value="MFS general substrate transporter like domains"/>
    <property type="match status" value="2"/>
</dbReference>
<feature type="transmembrane region" description="Helical" evidence="4">
    <location>
        <begin position="388"/>
        <end position="408"/>
    </location>
</feature>
<dbReference type="InterPro" id="IPR011701">
    <property type="entry name" value="MFS"/>
</dbReference>
<keyword evidence="2 4" id="KW-1133">Transmembrane helix</keyword>
<evidence type="ECO:0000256" key="3">
    <source>
        <dbReference type="ARBA" id="ARBA00023136"/>
    </source>
</evidence>
<evidence type="ECO:0000256" key="4">
    <source>
        <dbReference type="SAM" id="Phobius"/>
    </source>
</evidence>
<feature type="transmembrane region" description="Helical" evidence="4">
    <location>
        <begin position="268"/>
        <end position="286"/>
    </location>
</feature>
<feature type="transmembrane region" description="Helical" evidence="4">
    <location>
        <begin position="184"/>
        <end position="204"/>
    </location>
</feature>
<dbReference type="Pfam" id="PF07690">
    <property type="entry name" value="MFS_1"/>
    <property type="match status" value="1"/>
</dbReference>
<feature type="transmembrane region" description="Helical" evidence="4">
    <location>
        <begin position="357"/>
        <end position="376"/>
    </location>
</feature>
<gene>
    <name evidence="5" type="primary">qbsM</name>
</gene>
<keyword evidence="3 4" id="KW-0472">Membrane</keyword>
<dbReference type="GO" id="GO:0022857">
    <property type="term" value="F:transmembrane transporter activity"/>
    <property type="evidence" value="ECO:0007669"/>
    <property type="project" value="InterPro"/>
</dbReference>
<evidence type="ECO:0000256" key="1">
    <source>
        <dbReference type="ARBA" id="ARBA00022692"/>
    </source>
</evidence>
<dbReference type="InterPro" id="IPR036259">
    <property type="entry name" value="MFS_trans_sf"/>
</dbReference>
<feature type="transmembrane region" description="Helical" evidence="4">
    <location>
        <begin position="32"/>
        <end position="52"/>
    </location>
</feature>
<protein>
    <submittedName>
        <fullName evidence="5">QbsM</fullName>
    </submittedName>
</protein>
<feature type="transmembrane region" description="Helical" evidence="4">
    <location>
        <begin position="64"/>
        <end position="85"/>
    </location>
</feature>
<dbReference type="EMBL" id="AY271621">
    <property type="protein sequence ID" value="AAL65278.2"/>
    <property type="molecule type" value="Genomic_DNA"/>
</dbReference>
<evidence type="ECO:0000256" key="2">
    <source>
        <dbReference type="ARBA" id="ARBA00022989"/>
    </source>
</evidence>
<dbReference type="SUPFAM" id="SSF103473">
    <property type="entry name" value="MFS general substrate transporter"/>
    <property type="match status" value="1"/>
</dbReference>
<accession>Q79RQ1</accession>
<keyword evidence="1 4" id="KW-0812">Transmembrane</keyword>